<feature type="domain" description="LTD" evidence="3">
    <location>
        <begin position="395"/>
        <end position="520"/>
    </location>
</feature>
<keyword evidence="5" id="KW-1185">Reference proteome</keyword>
<dbReference type="eggNOG" id="COG2374">
    <property type="taxonomic scope" value="Bacteria"/>
</dbReference>
<dbReference type="eggNOG" id="COG2356">
    <property type="taxonomic scope" value="Bacteria"/>
</dbReference>
<dbReference type="Gene3D" id="2.60.40.1260">
    <property type="entry name" value="Lamin Tail domain"/>
    <property type="match status" value="1"/>
</dbReference>
<reference evidence="4 5" key="1">
    <citation type="journal article" date="2010" name="J. Bacteriol.">
        <title>The complete genome sequence of Croceibacter atlanticus HTCC2559T.</title>
        <authorList>
            <person name="Oh H.M."/>
            <person name="Kang I."/>
            <person name="Ferriera S."/>
            <person name="Giovannoni S.J."/>
            <person name="Cho J.C."/>
        </authorList>
    </citation>
    <scope>NUCLEOTIDE SEQUENCE [LARGE SCALE GENOMIC DNA]</scope>
    <source>
        <strain evidence="5">ATCC BAA-628 / HTCC2559 / KCTC 12090</strain>
    </source>
</reference>
<dbReference type="eggNOG" id="COG5337">
    <property type="taxonomic scope" value="Bacteria"/>
</dbReference>
<dbReference type="EMBL" id="CP002046">
    <property type="protein sequence ID" value="EAP87454.1"/>
    <property type="molecule type" value="Genomic_DNA"/>
</dbReference>
<dbReference type="NCBIfam" id="TIGR04183">
    <property type="entry name" value="Por_Secre_tail"/>
    <property type="match status" value="1"/>
</dbReference>
<feature type="signal peptide" evidence="2">
    <location>
        <begin position="1"/>
        <end position="19"/>
    </location>
</feature>
<proteinExistence type="predicted"/>
<organism evidence="4 5">
    <name type="scientific">Croceibacter atlanticus (strain ATCC BAA-628 / JCM 21780 / CIP 108009 / IAM 15332 / KCTC 12090 / HTCC2559)</name>
    <dbReference type="NCBI Taxonomy" id="216432"/>
    <lineage>
        <taxon>Bacteria</taxon>
        <taxon>Pseudomonadati</taxon>
        <taxon>Bacteroidota</taxon>
        <taxon>Flavobacteriia</taxon>
        <taxon>Flavobacteriales</taxon>
        <taxon>Flavobacteriaceae</taxon>
        <taxon>Croceibacter</taxon>
    </lineage>
</organism>
<dbReference type="STRING" id="216432.CA2559_01825"/>
<dbReference type="Pfam" id="PF00932">
    <property type="entry name" value="LTD"/>
    <property type="match status" value="1"/>
</dbReference>
<gene>
    <name evidence="4" type="ordered locus">CA2559_01825</name>
</gene>
<dbReference type="SUPFAM" id="SSF74853">
    <property type="entry name" value="Lamin A/C globular tail domain"/>
    <property type="match status" value="1"/>
</dbReference>
<dbReference type="KEGG" id="cat:CA2559_01825"/>
<name>A3U5D7_CROAH</name>
<dbReference type="InterPro" id="IPR036415">
    <property type="entry name" value="Lamin_tail_dom_sf"/>
</dbReference>
<keyword evidence="1 2" id="KW-0732">Signal</keyword>
<dbReference type="InterPro" id="IPR001322">
    <property type="entry name" value="Lamin_tail_dom"/>
</dbReference>
<accession>A3U5D7</accession>
<dbReference type="InterPro" id="IPR026444">
    <property type="entry name" value="Secre_tail"/>
</dbReference>
<protein>
    <recommendedName>
        <fullName evidence="3">LTD domain-containing protein</fullName>
    </recommendedName>
</protein>
<feature type="chain" id="PRO_5002660726" description="LTD domain-containing protein" evidence="2">
    <location>
        <begin position="20"/>
        <end position="654"/>
    </location>
</feature>
<dbReference type="AlphaFoldDB" id="A3U5D7"/>
<dbReference type="PROSITE" id="PS51841">
    <property type="entry name" value="LTD"/>
    <property type="match status" value="1"/>
</dbReference>
<dbReference type="HOGENOM" id="CLU_419035_0_0_10"/>
<dbReference type="Proteomes" id="UP000002297">
    <property type="component" value="Chromosome"/>
</dbReference>
<evidence type="ECO:0000313" key="5">
    <source>
        <dbReference type="Proteomes" id="UP000002297"/>
    </source>
</evidence>
<sequence>MKKITFLLTFLFASTLMLAQTVALEESFETDGNGTRYTTTTPEFTDGFNDFFLRTDGSDINSSYEVSGADGSFFFAAHDIDGEGAAPIQSLDFTGIDISGLSNLSFVMLAAEDDDSANQDWDADALVFVEVQVDGGGYTKILQFASQGGTNTEPGLDTDFDGVADSTPLSSAFQTFNVDLGVTGTVADLRVTFANLDAGDEDISIDHLRLIDNFTVTPTVTITAPTDGQVFADGTTSVDLEFTTANAPAGSTVNVIVDGVTTQDAASPFAIPTSNGETYNVTVELKDSGNATLDSNAISFSVAFPCDLFLGDATTNCDTQTAGTDTYTTSIPFTNGGTSTYTINTGGVGVVGGDDPSAVAEGTITITLVDEGTDFTVNILGDTADSGCDLTRFISAPTCVATAACPGEGAIIITEILQNPDGTDTNKEYFEVYNTTATPIDMMGWIISDAGSDSFTVETSVIIAPNSYAVFANEGDAALNGGITNVAYEYDGMALANGDDEIILSCSGTVIDQVFYDGGAEFPDPDGASMELAIDALNSTDNDLGSNWGTATSTYGDGTDMGTPGAPNDFVLATENFNKQTFVLFPNPTANGSVTINTTNSSDATVAIYSILGKKVVSQKLTNNTLNVSALQSGIYLVKVTQDGAVSTQKLIVR</sequence>
<evidence type="ECO:0000256" key="2">
    <source>
        <dbReference type="SAM" id="SignalP"/>
    </source>
</evidence>
<evidence type="ECO:0000313" key="4">
    <source>
        <dbReference type="EMBL" id="EAP87454.1"/>
    </source>
</evidence>
<evidence type="ECO:0000256" key="1">
    <source>
        <dbReference type="ARBA" id="ARBA00022729"/>
    </source>
</evidence>
<dbReference type="Pfam" id="PF18962">
    <property type="entry name" value="Por_Secre_tail"/>
    <property type="match status" value="1"/>
</dbReference>
<evidence type="ECO:0000259" key="3">
    <source>
        <dbReference type="PROSITE" id="PS51841"/>
    </source>
</evidence>